<gene>
    <name evidence="2" type="ORF">g.49750</name>
</gene>
<dbReference type="InterPro" id="IPR039635">
    <property type="entry name" value="ERMARD"/>
</dbReference>
<reference evidence="2" key="1">
    <citation type="submission" date="2015-11" db="EMBL/GenBank/DDBJ databases">
        <title>De novo transcriptome assembly of four potential Pierce s Disease insect vectors from Arizona vineyards.</title>
        <authorList>
            <person name="Tassone E.E."/>
        </authorList>
    </citation>
    <scope>NUCLEOTIDE SEQUENCE</scope>
</reference>
<feature type="non-terminal residue" evidence="2">
    <location>
        <position position="183"/>
    </location>
</feature>
<dbReference type="InterPro" id="IPR025209">
    <property type="entry name" value="DUF4209"/>
</dbReference>
<dbReference type="EMBL" id="GEBQ01015000">
    <property type="protein sequence ID" value="JAT24977.1"/>
    <property type="molecule type" value="Transcribed_RNA"/>
</dbReference>
<sequence length="183" mass="20326">AVLNMTAALERALGNVVFTQLILGAPKGLNMRNVVWHGFVTPGELHPHMVAGLVVLFASLGQSLQCQTIPKRPQFGLFEKFHGDLEGVFPDLSSQGEEVSAMIATSCYIPDKSQVLWTRAFQLFQDRRFGDSLVLLLPQLEHCLRMVYCQLNDCPSRLLTAESTALYTTLDEILVPAKRLVVK</sequence>
<dbReference type="PANTHER" id="PTHR31701">
    <property type="entry name" value="ENDOPLASMIC RETICULUM MEMBRANE-ASSOCIATED RNA DEGRADATION PROTEIN"/>
    <property type="match status" value="1"/>
</dbReference>
<evidence type="ECO:0000259" key="1">
    <source>
        <dbReference type="Pfam" id="PF13910"/>
    </source>
</evidence>
<evidence type="ECO:0000313" key="2">
    <source>
        <dbReference type="EMBL" id="JAT24977.1"/>
    </source>
</evidence>
<organism evidence="2">
    <name type="scientific">Graphocephala atropunctata</name>
    <dbReference type="NCBI Taxonomy" id="36148"/>
    <lineage>
        <taxon>Eukaryota</taxon>
        <taxon>Metazoa</taxon>
        <taxon>Ecdysozoa</taxon>
        <taxon>Arthropoda</taxon>
        <taxon>Hexapoda</taxon>
        <taxon>Insecta</taxon>
        <taxon>Pterygota</taxon>
        <taxon>Neoptera</taxon>
        <taxon>Paraneoptera</taxon>
        <taxon>Hemiptera</taxon>
        <taxon>Auchenorrhyncha</taxon>
        <taxon>Membracoidea</taxon>
        <taxon>Cicadellidae</taxon>
        <taxon>Cicadellinae</taxon>
        <taxon>Cicadellini</taxon>
        <taxon>Graphocephala</taxon>
    </lineage>
</organism>
<dbReference type="AlphaFoldDB" id="A0A1B6LMT9"/>
<dbReference type="PANTHER" id="PTHR31701:SF2">
    <property type="entry name" value="ENDOPLASMIC RETICULUM MEMBRANE-ASSOCIATED RNA DEGRADATION PROTEIN"/>
    <property type="match status" value="1"/>
</dbReference>
<proteinExistence type="predicted"/>
<feature type="domain" description="DUF4209" evidence="1">
    <location>
        <begin position="18"/>
        <end position="59"/>
    </location>
</feature>
<dbReference type="Pfam" id="PF13910">
    <property type="entry name" value="DUF4209"/>
    <property type="match status" value="1"/>
</dbReference>
<name>A0A1B6LMT9_9HEMI</name>
<protein>
    <recommendedName>
        <fullName evidence="1">DUF4209 domain-containing protein</fullName>
    </recommendedName>
</protein>
<feature type="non-terminal residue" evidence="2">
    <location>
        <position position="1"/>
    </location>
</feature>
<accession>A0A1B6LMT9</accession>